<comment type="caution">
    <text evidence="2">The sequence shown here is derived from an EMBL/GenBank/DDBJ whole genome shotgun (WGS) entry which is preliminary data.</text>
</comment>
<evidence type="ECO:0000313" key="3">
    <source>
        <dbReference type="Proteomes" id="UP001431783"/>
    </source>
</evidence>
<evidence type="ECO:0000256" key="1">
    <source>
        <dbReference type="SAM" id="SignalP"/>
    </source>
</evidence>
<feature type="signal peptide" evidence="1">
    <location>
        <begin position="1"/>
        <end position="19"/>
    </location>
</feature>
<dbReference type="EMBL" id="JARQZJ010000126">
    <property type="protein sequence ID" value="KAK9890729.1"/>
    <property type="molecule type" value="Genomic_DNA"/>
</dbReference>
<accession>A0AAW1VF37</accession>
<keyword evidence="3" id="KW-1185">Reference proteome</keyword>
<feature type="chain" id="PRO_5043430270" evidence="1">
    <location>
        <begin position="20"/>
        <end position="220"/>
    </location>
</feature>
<dbReference type="Proteomes" id="UP001431783">
    <property type="component" value="Unassembled WGS sequence"/>
</dbReference>
<sequence>MKLQAFIFVSLTIYYEVSSQYALRDFEEIFDIPLVKTVSQMMRKNCRNKNTEFKENLKFMERCYLNIKGKESFCNLFQNNLEKCTGPFVDTLENCVETKYHDIPKFGVNVVNVTADYLCKSKVEKIVEILHPCLHKIVLEKSKVCLSELREVLVNIDKENNLTNIKTNICKSLENTKTCFLADFENNCKNKVTLVSAVGLYDAIVTKPCKHNTIESTISI</sequence>
<gene>
    <name evidence="2" type="ORF">WA026_012077</name>
</gene>
<evidence type="ECO:0000313" key="2">
    <source>
        <dbReference type="EMBL" id="KAK9890729.1"/>
    </source>
</evidence>
<name>A0AAW1VF37_9CUCU</name>
<reference evidence="2 3" key="1">
    <citation type="submission" date="2023-03" db="EMBL/GenBank/DDBJ databases">
        <title>Genome insight into feeding habits of ladybird beetles.</title>
        <authorList>
            <person name="Li H.-S."/>
            <person name="Huang Y.-H."/>
            <person name="Pang H."/>
        </authorList>
    </citation>
    <scope>NUCLEOTIDE SEQUENCE [LARGE SCALE GENOMIC DNA]</scope>
    <source>
        <strain evidence="2">SYSU_2023b</strain>
        <tissue evidence="2">Whole body</tissue>
    </source>
</reference>
<proteinExistence type="predicted"/>
<dbReference type="AlphaFoldDB" id="A0AAW1VF37"/>
<keyword evidence="1" id="KW-0732">Signal</keyword>
<organism evidence="2 3">
    <name type="scientific">Henosepilachna vigintioctopunctata</name>
    <dbReference type="NCBI Taxonomy" id="420089"/>
    <lineage>
        <taxon>Eukaryota</taxon>
        <taxon>Metazoa</taxon>
        <taxon>Ecdysozoa</taxon>
        <taxon>Arthropoda</taxon>
        <taxon>Hexapoda</taxon>
        <taxon>Insecta</taxon>
        <taxon>Pterygota</taxon>
        <taxon>Neoptera</taxon>
        <taxon>Endopterygota</taxon>
        <taxon>Coleoptera</taxon>
        <taxon>Polyphaga</taxon>
        <taxon>Cucujiformia</taxon>
        <taxon>Coccinelloidea</taxon>
        <taxon>Coccinellidae</taxon>
        <taxon>Epilachninae</taxon>
        <taxon>Epilachnini</taxon>
        <taxon>Henosepilachna</taxon>
    </lineage>
</organism>
<protein>
    <submittedName>
        <fullName evidence="2">Uncharacterized protein</fullName>
    </submittedName>
</protein>